<feature type="region of interest" description="Disordered" evidence="1">
    <location>
        <begin position="391"/>
        <end position="431"/>
    </location>
</feature>
<evidence type="ECO:0000313" key="4">
    <source>
        <dbReference type="Proteomes" id="UP001362999"/>
    </source>
</evidence>
<feature type="region of interest" description="Disordered" evidence="1">
    <location>
        <begin position="1"/>
        <end position="22"/>
    </location>
</feature>
<reference evidence="3 4" key="1">
    <citation type="journal article" date="2024" name="J Genomics">
        <title>Draft genome sequencing and assembly of Favolaschia claudopus CIRM-BRFM 2984 isolated from oak limbs.</title>
        <authorList>
            <person name="Navarro D."/>
            <person name="Drula E."/>
            <person name="Chaduli D."/>
            <person name="Cazenave R."/>
            <person name="Ahrendt S."/>
            <person name="Wang J."/>
            <person name="Lipzen A."/>
            <person name="Daum C."/>
            <person name="Barry K."/>
            <person name="Grigoriev I.V."/>
            <person name="Favel A."/>
            <person name="Rosso M.N."/>
            <person name="Martin F."/>
        </authorList>
    </citation>
    <scope>NUCLEOTIDE SEQUENCE [LARGE SCALE GENOMIC DNA]</scope>
    <source>
        <strain evidence="3 4">CIRM-BRFM 2984</strain>
    </source>
</reference>
<evidence type="ECO:0000256" key="2">
    <source>
        <dbReference type="SAM" id="Phobius"/>
    </source>
</evidence>
<accession>A0AAW0DWK2</accession>
<gene>
    <name evidence="3" type="ORF">R3P38DRAFT_2761011</name>
</gene>
<organism evidence="3 4">
    <name type="scientific">Favolaschia claudopus</name>
    <dbReference type="NCBI Taxonomy" id="2862362"/>
    <lineage>
        <taxon>Eukaryota</taxon>
        <taxon>Fungi</taxon>
        <taxon>Dikarya</taxon>
        <taxon>Basidiomycota</taxon>
        <taxon>Agaricomycotina</taxon>
        <taxon>Agaricomycetes</taxon>
        <taxon>Agaricomycetidae</taxon>
        <taxon>Agaricales</taxon>
        <taxon>Marasmiineae</taxon>
        <taxon>Mycenaceae</taxon>
        <taxon>Favolaschia</taxon>
    </lineage>
</organism>
<dbReference type="Proteomes" id="UP001362999">
    <property type="component" value="Unassembled WGS sequence"/>
</dbReference>
<dbReference type="AlphaFoldDB" id="A0AAW0DWK2"/>
<keyword evidence="2" id="KW-0812">Transmembrane</keyword>
<keyword evidence="2" id="KW-1133">Transmembrane helix</keyword>
<evidence type="ECO:0000256" key="1">
    <source>
        <dbReference type="SAM" id="MobiDB-lite"/>
    </source>
</evidence>
<keyword evidence="2" id="KW-0472">Membrane</keyword>
<evidence type="ECO:0008006" key="5">
    <source>
        <dbReference type="Google" id="ProtNLM"/>
    </source>
</evidence>
<comment type="caution">
    <text evidence="3">The sequence shown here is derived from an EMBL/GenBank/DDBJ whole genome shotgun (WGS) entry which is preliminary data.</text>
</comment>
<evidence type="ECO:0000313" key="3">
    <source>
        <dbReference type="EMBL" id="KAK7055853.1"/>
    </source>
</evidence>
<name>A0AAW0DWK2_9AGAR</name>
<proteinExistence type="predicted"/>
<sequence>MPNPVDDIPLGPGHIALPLDPDEPSSAPNLPSRFAARTFHRRVLYVIATCCALLLLAVWIRPPESSEDLSREIIFTDIAEDPRLQSYESPDDAEYCGEWLPQESSGSASTAFLLPIDADLLFFLSRGPLSGQISIVETANYTATGPIEVNITARYREAADLEKTRACRMGGANEHGLLLWADGAQDVRLNITVALPSGVRGYKDLSTDLPRFSHTTGNFYTIWSSLSFGIIRFKTSDAPINFVSMSGLSAFMQTSNAKVEGFFNGLDGVAVQTSNAAVDLTAIMYGKDTGSESQVNITTSNGPITANLGLVSDYDNAILRATARTSNAALTIHAPSRTMLAAEKNVSFFLDASTSKGAAAAYLFSAYEGAYDLWTTRSKAQVEGVKDLADPLGKGRRRSVAKTSTGRHAQGNIHWSKDGNRPESDERGYVRMSTTVSPVTLRI</sequence>
<feature type="transmembrane region" description="Helical" evidence="2">
    <location>
        <begin position="43"/>
        <end position="60"/>
    </location>
</feature>
<keyword evidence="4" id="KW-1185">Reference proteome</keyword>
<dbReference type="EMBL" id="JAWWNJ010000005">
    <property type="protein sequence ID" value="KAK7055853.1"/>
    <property type="molecule type" value="Genomic_DNA"/>
</dbReference>
<feature type="compositionally biased region" description="Basic and acidic residues" evidence="1">
    <location>
        <begin position="415"/>
        <end position="429"/>
    </location>
</feature>
<protein>
    <recommendedName>
        <fullName evidence="5">Adhesin domain-containing protein</fullName>
    </recommendedName>
</protein>